<gene>
    <name evidence="1" type="ORF">NIES30_05265</name>
</gene>
<dbReference type="EMBL" id="MRCG01000002">
    <property type="protein sequence ID" value="OKH50111.1"/>
    <property type="molecule type" value="Genomic_DNA"/>
</dbReference>
<evidence type="ECO:0000313" key="1">
    <source>
        <dbReference type="EMBL" id="OKH50111.1"/>
    </source>
</evidence>
<sequence length="769" mass="86163">MVFCHTYVDQDATADGYVYRGATADGMWGQYFAATTSPEKPVRPQQRQDYFYPSRAGQPLVKVTRVDRGNGAKFFVQYHWNGQQWIKGLTPEIRAQVPVYRYRDVQNTLSIGQSIWMVEGEGCADALWAIGIPATTTLGGSKKYRSYGDYRQDLQDASLVLCPDRDQVGIAHMEEVAQDFPSAQWCYPYPDSLRWHNLPKHGGLDVVDWIHDGATAEQIRAAVQDRRQMEVNPPQGPERLSVQALQNQIRTYLGSSPTELALAAQVVQWHQETGISARDIGNLVTLVQAELEQTEERDDRRAEIHQLLKIGDYQLCLGEYLHADLAEPLEQIADWIGATPAAMLVTLLPVAASLLRVGTELEIDAGMGFSVPPIVFTGLVAPSGSKKSPIQRQILGPLSLLQAEADQEYEYAASEYEVDLRDWEQTKVEDRGIRPRKPMPREYHTSDATREAIARIQSQQPERGILVTPDELAGLFKGQNQYRNGRGNDKESLLTAFDGSGLKVDRASGLRISLPRTSLSLTGTIQPDILREMMGDCSDASGQWARFLWCLLPLKPAPFPRRTVRYDVSERLYGVYQQLEGLTAQCYRLSPEAKALFADWYDQLDQLRVTETHPGLQAVYSKMQGYTGRLALILHCLNAVVEGRLPTHAIDASQMQAAIKLGRWFIGQVKLLYADGNTVDGALEPVYTKLIQLSRVRGWLRAKDVRNYERSLRKAGVEVIRAHFLELEAMGYGETQGMGNRLRWRATVDTVDRFEETVDGVSTAESIGG</sequence>
<name>A0A1U7J9J5_9CYAN</name>
<protein>
    <recommendedName>
        <fullName evidence="3">DUF3987 domain-containing protein</fullName>
    </recommendedName>
</protein>
<organism evidence="1 2">
    <name type="scientific">Phormidium tenue NIES-30</name>
    <dbReference type="NCBI Taxonomy" id="549789"/>
    <lineage>
        <taxon>Bacteria</taxon>
        <taxon>Bacillati</taxon>
        <taxon>Cyanobacteriota</taxon>
        <taxon>Cyanophyceae</taxon>
        <taxon>Oscillatoriophycideae</taxon>
        <taxon>Oscillatoriales</taxon>
        <taxon>Oscillatoriaceae</taxon>
        <taxon>Phormidium</taxon>
    </lineage>
</organism>
<dbReference type="InterPro" id="IPR034154">
    <property type="entry name" value="TOPRIM_DnaG/twinkle"/>
</dbReference>
<comment type="caution">
    <text evidence="1">The sequence shown here is derived from an EMBL/GenBank/DDBJ whole genome shotgun (WGS) entry which is preliminary data.</text>
</comment>
<dbReference type="AlphaFoldDB" id="A0A1U7J9J5"/>
<dbReference type="Pfam" id="PF13148">
    <property type="entry name" value="DUF3987"/>
    <property type="match status" value="1"/>
</dbReference>
<dbReference type="Proteomes" id="UP000185557">
    <property type="component" value="Unassembled WGS sequence"/>
</dbReference>
<proteinExistence type="predicted"/>
<dbReference type="CDD" id="cd01029">
    <property type="entry name" value="TOPRIM_primases"/>
    <property type="match status" value="1"/>
</dbReference>
<keyword evidence="2" id="KW-1185">Reference proteome</keyword>
<dbReference type="STRING" id="549789.NIES30_05265"/>
<evidence type="ECO:0008006" key="3">
    <source>
        <dbReference type="Google" id="ProtNLM"/>
    </source>
</evidence>
<dbReference type="OrthoDB" id="460004at2"/>
<dbReference type="Gene3D" id="3.40.1360.10">
    <property type="match status" value="1"/>
</dbReference>
<accession>A0A1U7J9J5</accession>
<evidence type="ECO:0000313" key="2">
    <source>
        <dbReference type="Proteomes" id="UP000185557"/>
    </source>
</evidence>
<reference evidence="1 2" key="1">
    <citation type="submission" date="2016-11" db="EMBL/GenBank/DDBJ databases">
        <title>Draft Genome Sequences of Nine Cyanobacterial Strains from Diverse Habitats.</title>
        <authorList>
            <person name="Zhu T."/>
            <person name="Hou S."/>
            <person name="Lu X."/>
            <person name="Hess W.R."/>
        </authorList>
    </citation>
    <scope>NUCLEOTIDE SEQUENCE [LARGE SCALE GENOMIC DNA]</scope>
    <source>
        <strain evidence="1 2">NIES-30</strain>
    </source>
</reference>
<dbReference type="InterPro" id="IPR025048">
    <property type="entry name" value="DUF3987"/>
</dbReference>